<feature type="region of interest" description="Disordered" evidence="1">
    <location>
        <begin position="84"/>
        <end position="112"/>
    </location>
</feature>
<gene>
    <name evidence="2" type="ORF">BCONGLO52_30890</name>
</gene>
<organism evidence="2 3">
    <name type="scientific">Brachybacterium conglomeratum</name>
    <dbReference type="NCBI Taxonomy" id="47846"/>
    <lineage>
        <taxon>Bacteria</taxon>
        <taxon>Bacillati</taxon>
        <taxon>Actinomycetota</taxon>
        <taxon>Actinomycetes</taxon>
        <taxon>Micrococcales</taxon>
        <taxon>Dermabacteraceae</taxon>
        <taxon>Brachybacterium</taxon>
    </lineage>
</organism>
<keyword evidence="3" id="KW-1185">Reference proteome</keyword>
<evidence type="ECO:0000256" key="1">
    <source>
        <dbReference type="SAM" id="MobiDB-lite"/>
    </source>
</evidence>
<dbReference type="EMBL" id="BSDQ01000001">
    <property type="protein sequence ID" value="GLI32248.1"/>
    <property type="molecule type" value="Genomic_DNA"/>
</dbReference>
<comment type="caution">
    <text evidence="2">The sequence shown here is derived from an EMBL/GenBank/DDBJ whole genome shotgun (WGS) entry which is preliminary data.</text>
</comment>
<evidence type="ECO:0000313" key="2">
    <source>
        <dbReference type="EMBL" id="GLI32248.1"/>
    </source>
</evidence>
<feature type="compositionally biased region" description="Gly residues" evidence="1">
    <location>
        <begin position="101"/>
        <end position="112"/>
    </location>
</feature>
<reference evidence="2" key="1">
    <citation type="submission" date="2022-12" db="EMBL/GenBank/DDBJ databases">
        <title>Reference genome sequencing for broad-spectrum identification of bacterial and archaeal isolates by mass spectrometry.</title>
        <authorList>
            <person name="Sekiguchi Y."/>
            <person name="Tourlousse D.M."/>
        </authorList>
    </citation>
    <scope>NUCLEOTIDE SEQUENCE</scope>
    <source>
        <strain evidence="2">5-2</strain>
    </source>
</reference>
<name>A0ABQ5RK57_9MICO</name>
<proteinExistence type="predicted"/>
<evidence type="ECO:0000313" key="3">
    <source>
        <dbReference type="Proteomes" id="UP001144451"/>
    </source>
</evidence>
<protein>
    <submittedName>
        <fullName evidence="2">Uncharacterized protein</fullName>
    </submittedName>
</protein>
<dbReference type="Proteomes" id="UP001144451">
    <property type="component" value="Unassembled WGS sequence"/>
</dbReference>
<accession>A0ABQ5RK57</accession>
<sequence length="112" mass="11609">MHGAAELDAGAAVAVGMRGDGDQSEADDLLAVAQGDRVLGEVQARRLQPFADARLLDGLSELVVAVDRVQQRGERGDVLEGQRVAAEGRGRVRGTDRRVGSGSGHGVPPGSR</sequence>
<feature type="compositionally biased region" description="Basic and acidic residues" evidence="1">
    <location>
        <begin position="84"/>
        <end position="99"/>
    </location>
</feature>